<evidence type="ECO:0000259" key="2">
    <source>
        <dbReference type="Pfam" id="PF13660"/>
    </source>
</evidence>
<dbReference type="Proteomes" id="UP000292958">
    <property type="component" value="Unassembled WGS sequence"/>
</dbReference>
<dbReference type="InterPro" id="IPR007835">
    <property type="entry name" value="MOFRL"/>
</dbReference>
<evidence type="ECO:0000313" key="3">
    <source>
        <dbReference type="EMBL" id="RZU42511.1"/>
    </source>
</evidence>
<dbReference type="RefSeq" id="WP_130420365.1">
    <property type="nucleotide sequence ID" value="NZ_SHKW01000001.1"/>
</dbReference>
<dbReference type="OrthoDB" id="9766552at2"/>
<dbReference type="Gene3D" id="3.40.1480.10">
    <property type="entry name" value="MOFRL domain"/>
    <property type="match status" value="1"/>
</dbReference>
<sequence length="438" mass="46744">MPTTTRQDIIEIFQDAFRASRVEQVIEERIRFDGETMEVDGFRYELAKFERRVLISVGKAAEPMLSSFLARSGRSAGRFEGVIVAPDPVTVPSEKFVAFHAGHPSPNAASIQAAEEILRVLRELTERDLAIFLISGGGSSLVEQFLDADTPLEVIAATHKALVESGAPITAINTVRKHLSSVKGGRLAAAAAPAEQLTIAVSDVPAGRLDALSSGPTIPDESTLADVYDAVERYGLMERLPASVTAQLAAHSLAETPKRGEPIFARSRWSVLLDSSSLEAAAGRRAAELGWQVVVDNTCDDWRADEAAAYLVDRLRELRRMRKRVCLLSSGEVTVAVPHGMSGSGGRNQHFVLEAARRIAGEEITVLSVGSDGVDGNSPAAGGVADGSSVARAVRAGYPVEEALAAFNSYPLLSRLEDAITTGPTGNNLRDLRVLLAP</sequence>
<proteinExistence type="predicted"/>
<feature type="domain" description="MOFRL" evidence="1">
    <location>
        <begin position="325"/>
        <end position="431"/>
    </location>
</feature>
<dbReference type="InterPro" id="IPR038614">
    <property type="entry name" value="GK_N_sf"/>
</dbReference>
<keyword evidence="4" id="KW-1185">Reference proteome</keyword>
<evidence type="ECO:0000313" key="4">
    <source>
        <dbReference type="Proteomes" id="UP000292958"/>
    </source>
</evidence>
<comment type="caution">
    <text evidence="3">The sequence shown here is derived from an EMBL/GenBank/DDBJ whole genome shotgun (WGS) entry which is preliminary data.</text>
</comment>
<dbReference type="EMBL" id="SHKW01000001">
    <property type="protein sequence ID" value="RZU42511.1"/>
    <property type="molecule type" value="Genomic_DNA"/>
</dbReference>
<keyword evidence="3" id="KW-0670">Pyruvate</keyword>
<dbReference type="GO" id="GO:0005737">
    <property type="term" value="C:cytoplasm"/>
    <property type="evidence" value="ECO:0007669"/>
    <property type="project" value="TreeGrafter"/>
</dbReference>
<protein>
    <submittedName>
        <fullName evidence="3">Hydroxypyruvate reductase</fullName>
    </submittedName>
</protein>
<dbReference type="InterPro" id="IPR037035">
    <property type="entry name" value="GK-like_C_sf"/>
</dbReference>
<dbReference type="Gene3D" id="3.40.50.10180">
    <property type="entry name" value="Glycerate kinase, MOFRL-like N-terminal domain"/>
    <property type="match status" value="1"/>
</dbReference>
<dbReference type="InterPro" id="IPR039760">
    <property type="entry name" value="MOFRL_protein"/>
</dbReference>
<evidence type="ECO:0000259" key="1">
    <source>
        <dbReference type="Pfam" id="PF05161"/>
    </source>
</evidence>
<name>A0A4Q7YZ08_9BACT</name>
<dbReference type="Pfam" id="PF13660">
    <property type="entry name" value="DUF4147"/>
    <property type="match status" value="1"/>
</dbReference>
<dbReference type="GO" id="GO:0008887">
    <property type="term" value="F:glycerate kinase activity"/>
    <property type="evidence" value="ECO:0007669"/>
    <property type="project" value="InterPro"/>
</dbReference>
<organism evidence="3 4">
    <name type="scientific">Edaphobacter modestus</name>
    <dbReference type="NCBI Taxonomy" id="388466"/>
    <lineage>
        <taxon>Bacteria</taxon>
        <taxon>Pseudomonadati</taxon>
        <taxon>Acidobacteriota</taxon>
        <taxon>Terriglobia</taxon>
        <taxon>Terriglobales</taxon>
        <taxon>Acidobacteriaceae</taxon>
        <taxon>Edaphobacter</taxon>
    </lineage>
</organism>
<dbReference type="SUPFAM" id="SSF82544">
    <property type="entry name" value="GckA/TtuD-like"/>
    <property type="match status" value="1"/>
</dbReference>
<dbReference type="PANTHER" id="PTHR12227:SF0">
    <property type="entry name" value="GLYCERATE KINASE"/>
    <property type="match status" value="1"/>
</dbReference>
<dbReference type="Pfam" id="PF05161">
    <property type="entry name" value="MOFRL"/>
    <property type="match status" value="1"/>
</dbReference>
<gene>
    <name evidence="3" type="ORF">BDD14_4101</name>
</gene>
<accession>A0A4Q7YZ08</accession>
<feature type="domain" description="MOFRL-associated" evidence="2">
    <location>
        <begin position="10"/>
        <end position="248"/>
    </location>
</feature>
<dbReference type="InterPro" id="IPR025286">
    <property type="entry name" value="MOFRL_assoc_dom"/>
</dbReference>
<dbReference type="AlphaFoldDB" id="A0A4Q7YZ08"/>
<dbReference type="PANTHER" id="PTHR12227">
    <property type="entry name" value="GLYCERATE KINASE"/>
    <property type="match status" value="1"/>
</dbReference>
<reference evidence="3 4" key="1">
    <citation type="submission" date="2019-02" db="EMBL/GenBank/DDBJ databases">
        <title>Genomic Encyclopedia of Archaeal and Bacterial Type Strains, Phase II (KMG-II): from individual species to whole genera.</title>
        <authorList>
            <person name="Goeker M."/>
        </authorList>
    </citation>
    <scope>NUCLEOTIDE SEQUENCE [LARGE SCALE GENOMIC DNA]</scope>
    <source>
        <strain evidence="3 4">DSM 18101</strain>
    </source>
</reference>